<keyword evidence="1" id="KW-0472">Membrane</keyword>
<keyword evidence="1" id="KW-1133">Transmembrane helix</keyword>
<reference evidence="3" key="2">
    <citation type="submission" date="2016-10" db="EMBL/GenBank/DDBJ databases">
        <authorList>
            <person name="de Groot N.N."/>
        </authorList>
    </citation>
    <scope>NUCLEOTIDE SEQUENCE [LARGE SCALE GENOMIC DNA]</scope>
    <source>
        <strain evidence="3">CDM_6</strain>
    </source>
</reference>
<dbReference type="RefSeq" id="WP_092932061.1">
    <property type="nucleotide sequence ID" value="NZ_FMZP01000006.1"/>
</dbReference>
<keyword evidence="1" id="KW-0812">Transmembrane</keyword>
<dbReference type="EMBL" id="FMZP01000006">
    <property type="protein sequence ID" value="SDC66050.1"/>
    <property type="molecule type" value="Genomic_DNA"/>
</dbReference>
<keyword evidence="4" id="KW-1185">Reference proteome</keyword>
<evidence type="ECO:0000313" key="2">
    <source>
        <dbReference type="EMBL" id="SDC66050.1"/>
    </source>
</evidence>
<accession>A0A1G6NDY8</accession>
<feature type="transmembrane region" description="Helical" evidence="1">
    <location>
        <begin position="12"/>
        <end position="33"/>
    </location>
</feature>
<proteinExistence type="predicted"/>
<evidence type="ECO:0000313" key="3">
    <source>
        <dbReference type="EMBL" id="SET42475.1"/>
    </source>
</evidence>
<organism evidence="2 5">
    <name type="scientific">Natrinema hispanicum</name>
    <dbReference type="NCBI Taxonomy" id="392421"/>
    <lineage>
        <taxon>Archaea</taxon>
        <taxon>Methanobacteriati</taxon>
        <taxon>Methanobacteriota</taxon>
        <taxon>Stenosarchaea group</taxon>
        <taxon>Halobacteria</taxon>
        <taxon>Halobacteriales</taxon>
        <taxon>Natrialbaceae</taxon>
        <taxon>Natrinema</taxon>
    </lineage>
</organism>
<name>A0A1G6NDY8_9EURY</name>
<dbReference type="Proteomes" id="UP000199320">
    <property type="component" value="Unassembled WGS sequence"/>
</dbReference>
<reference evidence="4 5" key="1">
    <citation type="submission" date="2016-10" db="EMBL/GenBank/DDBJ databases">
        <authorList>
            <person name="Varghese N."/>
            <person name="Submissions S."/>
        </authorList>
    </citation>
    <scope>NUCLEOTIDE SEQUENCE [LARGE SCALE GENOMIC DNA]</scope>
    <source>
        <strain evidence="2 5">CDM_1</strain>
        <strain evidence="4">CDM_6</strain>
    </source>
</reference>
<evidence type="ECO:0000256" key="1">
    <source>
        <dbReference type="SAM" id="Phobius"/>
    </source>
</evidence>
<evidence type="ECO:0000313" key="4">
    <source>
        <dbReference type="Proteomes" id="UP000199320"/>
    </source>
</evidence>
<evidence type="ECO:0008006" key="6">
    <source>
        <dbReference type="Google" id="ProtNLM"/>
    </source>
</evidence>
<evidence type="ECO:0000313" key="5">
    <source>
        <dbReference type="Proteomes" id="UP000324021"/>
    </source>
</evidence>
<dbReference type="STRING" id="392421.SAMN04488694_106175"/>
<dbReference type="EMBL" id="FOIC01000006">
    <property type="protein sequence ID" value="SET42475.1"/>
    <property type="molecule type" value="Genomic_DNA"/>
</dbReference>
<feature type="transmembrane region" description="Helical" evidence="1">
    <location>
        <begin position="39"/>
        <end position="59"/>
    </location>
</feature>
<gene>
    <name evidence="3" type="ORF">SAMN04488694_106175</name>
    <name evidence="2" type="ORF">SAMN05192552_100620</name>
</gene>
<sequence>MALSIGRTSSPAITAIGIVVALVAIIGTRYLGWEWSSGQLVPMLIGVAAAVIAVVVVLTHRG</sequence>
<dbReference type="Proteomes" id="UP000324021">
    <property type="component" value="Unassembled WGS sequence"/>
</dbReference>
<dbReference type="AlphaFoldDB" id="A0A1G6NDY8"/>
<protein>
    <recommendedName>
        <fullName evidence="6">Major facilitator superfamily (MFS) profile domain-containing protein</fullName>
    </recommendedName>
</protein>